<evidence type="ECO:0000256" key="8">
    <source>
        <dbReference type="ARBA" id="ARBA00023015"/>
    </source>
</evidence>
<dbReference type="GO" id="GO:0005634">
    <property type="term" value="C:nucleus"/>
    <property type="evidence" value="ECO:0007669"/>
    <property type="project" value="UniProtKB-SubCell"/>
</dbReference>
<evidence type="ECO:0000256" key="9">
    <source>
        <dbReference type="ARBA" id="ARBA00023163"/>
    </source>
</evidence>
<dbReference type="FunFam" id="2.20.25.10:FF:000036">
    <property type="entry name" value="Transcription initiation factor IIB"/>
    <property type="match status" value="1"/>
</dbReference>
<dbReference type="SUPFAM" id="SSF47954">
    <property type="entry name" value="Cyclin-like"/>
    <property type="match status" value="2"/>
</dbReference>
<dbReference type="GO" id="GO:0017025">
    <property type="term" value="F:TBP-class protein binding"/>
    <property type="evidence" value="ECO:0007669"/>
    <property type="project" value="InterPro"/>
</dbReference>
<dbReference type="AlphaFoldDB" id="A0A0J9XHU9"/>
<comment type="subcellular location">
    <subcellularLocation>
        <location evidence="1">Nucleus</location>
    </subcellularLocation>
</comment>
<dbReference type="Gene3D" id="2.20.25.10">
    <property type="match status" value="1"/>
</dbReference>
<dbReference type="EMBL" id="CCBN010000017">
    <property type="protein sequence ID" value="CDO56867.1"/>
    <property type="molecule type" value="Genomic_DNA"/>
</dbReference>
<dbReference type="Gene3D" id="1.10.472.10">
    <property type="entry name" value="Cyclin-like"/>
    <property type="match status" value="2"/>
</dbReference>
<dbReference type="CDD" id="cd20551">
    <property type="entry name" value="CYCLIN_TFIIB_rpt1"/>
    <property type="match status" value="1"/>
</dbReference>
<evidence type="ECO:0000313" key="16">
    <source>
        <dbReference type="Proteomes" id="UP000242525"/>
    </source>
</evidence>
<dbReference type="InterPro" id="IPR013137">
    <property type="entry name" value="Znf_TFIIB"/>
</dbReference>
<keyword evidence="9" id="KW-0804">Transcription</keyword>
<dbReference type="PANTHER" id="PTHR11618:SF13">
    <property type="entry name" value="TRANSCRIPTION INITIATION FACTOR IIB"/>
    <property type="match status" value="1"/>
</dbReference>
<evidence type="ECO:0000256" key="5">
    <source>
        <dbReference type="ARBA" id="ARBA00022737"/>
    </source>
</evidence>
<keyword evidence="7" id="KW-0862">Zinc</keyword>
<gene>
    <name evidence="15" type="ORF">BN980_GECA17s01253g</name>
</gene>
<feature type="domain" description="TFIIB-type" evidence="14">
    <location>
        <begin position="22"/>
        <end position="55"/>
    </location>
</feature>
<feature type="region of interest" description="Disordered" evidence="13">
    <location>
        <begin position="67"/>
        <end position="86"/>
    </location>
</feature>
<reference evidence="15" key="1">
    <citation type="submission" date="2014-03" db="EMBL/GenBank/DDBJ databases">
        <authorList>
            <person name="Casaregola S."/>
        </authorList>
    </citation>
    <scope>NUCLEOTIDE SEQUENCE [LARGE SCALE GENOMIC DNA]</scope>
    <source>
        <strain evidence="15">CLIB 918</strain>
    </source>
</reference>
<dbReference type="GO" id="GO:0008270">
    <property type="term" value="F:zinc ion binding"/>
    <property type="evidence" value="ECO:0007669"/>
    <property type="project" value="UniProtKB-KW"/>
</dbReference>
<dbReference type="PRINTS" id="PR00685">
    <property type="entry name" value="TIFACTORIIB"/>
</dbReference>
<dbReference type="SMART" id="SM00385">
    <property type="entry name" value="CYCLIN"/>
    <property type="match status" value="2"/>
</dbReference>
<dbReference type="GO" id="GO:0006367">
    <property type="term" value="P:transcription initiation at RNA polymerase II promoter"/>
    <property type="evidence" value="ECO:0007669"/>
    <property type="project" value="TreeGrafter"/>
</dbReference>
<dbReference type="Pfam" id="PF08271">
    <property type="entry name" value="Zn_Ribbon_TF"/>
    <property type="match status" value="1"/>
</dbReference>
<proteinExistence type="inferred from homology"/>
<evidence type="ECO:0000256" key="7">
    <source>
        <dbReference type="ARBA" id="ARBA00022833"/>
    </source>
</evidence>
<keyword evidence="8" id="KW-0805">Transcription regulation</keyword>
<evidence type="ECO:0000256" key="13">
    <source>
        <dbReference type="SAM" id="MobiDB-lite"/>
    </source>
</evidence>
<keyword evidence="16" id="KW-1185">Reference proteome</keyword>
<evidence type="ECO:0000259" key="14">
    <source>
        <dbReference type="PROSITE" id="PS51134"/>
    </source>
</evidence>
<keyword evidence="10" id="KW-0539">Nucleus</keyword>
<dbReference type="InterPro" id="IPR013763">
    <property type="entry name" value="Cyclin-like_dom"/>
</dbReference>
<accession>A0A0J9XHU9</accession>
<evidence type="ECO:0000256" key="12">
    <source>
        <dbReference type="PROSITE-ProRule" id="PRU00469"/>
    </source>
</evidence>
<comment type="similarity">
    <text evidence="2">Belongs to the TFIIB family.</text>
</comment>
<dbReference type="GO" id="GO:0016251">
    <property type="term" value="F:RNA polymerase II general transcription initiation factor activity"/>
    <property type="evidence" value="ECO:0007669"/>
    <property type="project" value="TreeGrafter"/>
</dbReference>
<dbReference type="Pfam" id="PF00382">
    <property type="entry name" value="TFIIB"/>
    <property type="match status" value="2"/>
</dbReference>
<evidence type="ECO:0000256" key="6">
    <source>
        <dbReference type="ARBA" id="ARBA00022771"/>
    </source>
</evidence>
<dbReference type="STRING" id="1173061.A0A0J9XHU9"/>
<dbReference type="Proteomes" id="UP000242525">
    <property type="component" value="Unassembled WGS sequence"/>
</dbReference>
<dbReference type="PROSITE" id="PS51134">
    <property type="entry name" value="ZF_TFIIB"/>
    <property type="match status" value="1"/>
</dbReference>
<dbReference type="GO" id="GO:0070897">
    <property type="term" value="P:transcription preinitiation complex assembly"/>
    <property type="evidence" value="ECO:0007669"/>
    <property type="project" value="InterPro"/>
</dbReference>
<dbReference type="SUPFAM" id="SSF57783">
    <property type="entry name" value="Zinc beta-ribbon"/>
    <property type="match status" value="1"/>
</dbReference>
<evidence type="ECO:0000256" key="1">
    <source>
        <dbReference type="ARBA" id="ARBA00004123"/>
    </source>
</evidence>
<evidence type="ECO:0000313" key="15">
    <source>
        <dbReference type="EMBL" id="CDO56867.1"/>
    </source>
</evidence>
<dbReference type="OrthoDB" id="25790at2759"/>
<dbReference type="PANTHER" id="PTHR11618">
    <property type="entry name" value="TRANSCRIPTION INITIATION FACTOR IIB-RELATED"/>
    <property type="match status" value="1"/>
</dbReference>
<dbReference type="FunFam" id="1.10.472.10:FF:000008">
    <property type="entry name" value="Transcription initiation factor IIB"/>
    <property type="match status" value="1"/>
</dbReference>
<comment type="caution">
    <text evidence="15">The sequence shown here is derived from an EMBL/GenBank/DDBJ whole genome shotgun (WGS) entry which is preliminary data.</text>
</comment>
<keyword evidence="6 12" id="KW-0863">Zinc-finger</keyword>
<evidence type="ECO:0000256" key="10">
    <source>
        <dbReference type="ARBA" id="ARBA00023242"/>
    </source>
</evidence>
<dbReference type="InterPro" id="IPR000812">
    <property type="entry name" value="TFIIB"/>
</dbReference>
<evidence type="ECO:0000256" key="11">
    <source>
        <dbReference type="ARBA" id="ARBA00031706"/>
    </source>
</evidence>
<evidence type="ECO:0000256" key="2">
    <source>
        <dbReference type="ARBA" id="ARBA00010857"/>
    </source>
</evidence>
<keyword evidence="5" id="KW-0677">Repeat</keyword>
<name>A0A0J9XHU9_GEOCN</name>
<sequence>MSLIARPTQGSAPEPFHLNLNVQLICPECRIFPPDIEERFSEGDMVCGNCGLVLGDRIVDTRSEWRTFSNDDQGNDDPSRVGDAGNPLLDDNQLDTLIAQGMPGSNLGRDLSRVQNKSAHDKRDNTLQTSFSRISQMCEAYSLPKMVQDSAKQAFKLSHDDKKLKGKSMESLMAAAIFFACRHSGVARTFNEMWVLTKVPKKEIGRTFKIMEKILIDLGIKPTSQASEEGQISQTTAEDLMRRFCSHLGLSAQITRAAEYVAKRVKEEGTLAGRSPTSIAAASIYFTAGLFGEGLSASKIADKAGVSDGTIKTSYKFLWEAREKLVDPEWIKSGKASWKKAPTA</sequence>
<dbReference type="GO" id="GO:0097550">
    <property type="term" value="C:transcription preinitiation complex"/>
    <property type="evidence" value="ECO:0007669"/>
    <property type="project" value="TreeGrafter"/>
</dbReference>
<evidence type="ECO:0000256" key="4">
    <source>
        <dbReference type="ARBA" id="ARBA00022723"/>
    </source>
</evidence>
<organism evidence="15 16">
    <name type="scientific">Geotrichum candidum</name>
    <name type="common">Oospora lactis</name>
    <name type="synonym">Dipodascus geotrichum</name>
    <dbReference type="NCBI Taxonomy" id="1173061"/>
    <lineage>
        <taxon>Eukaryota</taxon>
        <taxon>Fungi</taxon>
        <taxon>Dikarya</taxon>
        <taxon>Ascomycota</taxon>
        <taxon>Saccharomycotina</taxon>
        <taxon>Dipodascomycetes</taxon>
        <taxon>Dipodascales</taxon>
        <taxon>Dipodascaceae</taxon>
        <taxon>Geotrichum</taxon>
    </lineage>
</organism>
<dbReference type="InterPro" id="IPR036915">
    <property type="entry name" value="Cyclin-like_sf"/>
</dbReference>
<dbReference type="InterPro" id="IPR013150">
    <property type="entry name" value="TFIIB_cyclin"/>
</dbReference>
<protein>
    <recommendedName>
        <fullName evidence="3">Transcription initiation factor IIB</fullName>
    </recommendedName>
    <alternativeName>
        <fullName evidence="11">General transcription factor TFIIB</fullName>
    </alternativeName>
</protein>
<keyword evidence="4" id="KW-0479">Metal-binding</keyword>
<evidence type="ECO:0000256" key="3">
    <source>
        <dbReference type="ARBA" id="ARBA00013932"/>
    </source>
</evidence>